<keyword evidence="1" id="KW-0472">Membrane</keyword>
<evidence type="ECO:0000256" key="1">
    <source>
        <dbReference type="SAM" id="Phobius"/>
    </source>
</evidence>
<dbReference type="AlphaFoldDB" id="A0A0C9UXA7"/>
<gene>
    <name evidence="2" type="ORF">M422DRAFT_187695</name>
</gene>
<keyword evidence="1" id="KW-0812">Transmembrane</keyword>
<protein>
    <submittedName>
        <fullName evidence="2">Unplaced genomic scaffold SPHSTscaffold_196, whole genome shotgun sequence</fullName>
    </submittedName>
</protein>
<sequence>MGSPTVLDLTLGSLLLGTFISTLLYGIILLQFYTYCRAQSKDPLWTKLLFLMIIPRIVETTHTFATWAMIYQLTVNHYGDPTAIVKDTPSLEISFPLAAAVGSMVQSFFAYRILKLSRSYIIPVLAWVGAIARFGFGVTLAIIPQRSPTILVFITQNLWVALTPMSINVAVDILNTVTLTYYLAKGRSIPQAAQFKS</sequence>
<feature type="transmembrane region" description="Helical" evidence="1">
    <location>
        <begin position="48"/>
        <end position="73"/>
    </location>
</feature>
<feature type="transmembrane region" description="Helical" evidence="1">
    <location>
        <begin position="158"/>
        <end position="184"/>
    </location>
</feature>
<dbReference type="Proteomes" id="UP000054279">
    <property type="component" value="Unassembled WGS sequence"/>
</dbReference>
<name>A0A0C9UXA7_SPHS4</name>
<dbReference type="EMBL" id="KN837271">
    <property type="protein sequence ID" value="KIJ29981.1"/>
    <property type="molecule type" value="Genomic_DNA"/>
</dbReference>
<keyword evidence="3" id="KW-1185">Reference proteome</keyword>
<feature type="transmembrane region" description="Helical" evidence="1">
    <location>
        <begin position="121"/>
        <end position="143"/>
    </location>
</feature>
<accession>A0A0C9UXA7</accession>
<keyword evidence="1" id="KW-1133">Transmembrane helix</keyword>
<evidence type="ECO:0000313" key="2">
    <source>
        <dbReference type="EMBL" id="KIJ29981.1"/>
    </source>
</evidence>
<proteinExistence type="predicted"/>
<feature type="transmembrane region" description="Helical" evidence="1">
    <location>
        <begin position="93"/>
        <end position="114"/>
    </location>
</feature>
<feature type="transmembrane region" description="Helical" evidence="1">
    <location>
        <begin position="12"/>
        <end position="36"/>
    </location>
</feature>
<dbReference type="OrthoDB" id="2535105at2759"/>
<dbReference type="PANTHER" id="PTHR40465:SF1">
    <property type="entry name" value="DUF6534 DOMAIN-CONTAINING PROTEIN"/>
    <property type="match status" value="1"/>
</dbReference>
<organism evidence="2 3">
    <name type="scientific">Sphaerobolus stellatus (strain SS14)</name>
    <dbReference type="NCBI Taxonomy" id="990650"/>
    <lineage>
        <taxon>Eukaryota</taxon>
        <taxon>Fungi</taxon>
        <taxon>Dikarya</taxon>
        <taxon>Basidiomycota</taxon>
        <taxon>Agaricomycotina</taxon>
        <taxon>Agaricomycetes</taxon>
        <taxon>Phallomycetidae</taxon>
        <taxon>Geastrales</taxon>
        <taxon>Sphaerobolaceae</taxon>
        <taxon>Sphaerobolus</taxon>
    </lineage>
</organism>
<dbReference type="PANTHER" id="PTHR40465">
    <property type="entry name" value="CHROMOSOME 1, WHOLE GENOME SHOTGUN SEQUENCE"/>
    <property type="match status" value="1"/>
</dbReference>
<evidence type="ECO:0000313" key="3">
    <source>
        <dbReference type="Proteomes" id="UP000054279"/>
    </source>
</evidence>
<reference evidence="2 3" key="1">
    <citation type="submission" date="2014-06" db="EMBL/GenBank/DDBJ databases">
        <title>Evolutionary Origins and Diversification of the Mycorrhizal Mutualists.</title>
        <authorList>
            <consortium name="DOE Joint Genome Institute"/>
            <consortium name="Mycorrhizal Genomics Consortium"/>
            <person name="Kohler A."/>
            <person name="Kuo A."/>
            <person name="Nagy L.G."/>
            <person name="Floudas D."/>
            <person name="Copeland A."/>
            <person name="Barry K.W."/>
            <person name="Cichocki N."/>
            <person name="Veneault-Fourrey C."/>
            <person name="LaButti K."/>
            <person name="Lindquist E.A."/>
            <person name="Lipzen A."/>
            <person name="Lundell T."/>
            <person name="Morin E."/>
            <person name="Murat C."/>
            <person name="Riley R."/>
            <person name="Ohm R."/>
            <person name="Sun H."/>
            <person name="Tunlid A."/>
            <person name="Henrissat B."/>
            <person name="Grigoriev I.V."/>
            <person name="Hibbett D.S."/>
            <person name="Martin F."/>
        </authorList>
    </citation>
    <scope>NUCLEOTIDE SEQUENCE [LARGE SCALE GENOMIC DNA]</scope>
    <source>
        <strain evidence="2 3">SS14</strain>
    </source>
</reference>
<dbReference type="HOGENOM" id="CLU_046025_16_0_1"/>